<dbReference type="InterPro" id="IPR055294">
    <property type="entry name" value="FBL60-like"/>
</dbReference>
<reference evidence="2 5" key="1">
    <citation type="journal article" date="2011" name="Nature">
        <title>The Medicago genome provides insight into the evolution of rhizobial symbioses.</title>
        <authorList>
            <person name="Young N.D."/>
            <person name="Debelle F."/>
            <person name="Oldroyd G.E."/>
            <person name="Geurts R."/>
            <person name="Cannon S.B."/>
            <person name="Udvardi M.K."/>
            <person name="Benedito V.A."/>
            <person name="Mayer K.F."/>
            <person name="Gouzy J."/>
            <person name="Schoof H."/>
            <person name="Van de Peer Y."/>
            <person name="Proost S."/>
            <person name="Cook D.R."/>
            <person name="Meyers B.C."/>
            <person name="Spannagl M."/>
            <person name="Cheung F."/>
            <person name="De Mita S."/>
            <person name="Krishnakumar V."/>
            <person name="Gundlach H."/>
            <person name="Zhou S."/>
            <person name="Mudge J."/>
            <person name="Bharti A.K."/>
            <person name="Murray J.D."/>
            <person name="Naoumkina M.A."/>
            <person name="Rosen B."/>
            <person name="Silverstein K.A."/>
            <person name="Tang H."/>
            <person name="Rombauts S."/>
            <person name="Zhao P.X."/>
            <person name="Zhou P."/>
            <person name="Barbe V."/>
            <person name="Bardou P."/>
            <person name="Bechner M."/>
            <person name="Bellec A."/>
            <person name="Berger A."/>
            <person name="Berges H."/>
            <person name="Bidwell S."/>
            <person name="Bisseling T."/>
            <person name="Choisne N."/>
            <person name="Couloux A."/>
            <person name="Denny R."/>
            <person name="Deshpande S."/>
            <person name="Dai X."/>
            <person name="Doyle J.J."/>
            <person name="Dudez A.M."/>
            <person name="Farmer A.D."/>
            <person name="Fouteau S."/>
            <person name="Franken C."/>
            <person name="Gibelin C."/>
            <person name="Gish J."/>
            <person name="Goldstein S."/>
            <person name="Gonzalez A.J."/>
            <person name="Green P.J."/>
            <person name="Hallab A."/>
            <person name="Hartog M."/>
            <person name="Hua A."/>
            <person name="Humphray S.J."/>
            <person name="Jeong D.H."/>
            <person name="Jing Y."/>
            <person name="Jocker A."/>
            <person name="Kenton S.M."/>
            <person name="Kim D.J."/>
            <person name="Klee K."/>
            <person name="Lai H."/>
            <person name="Lang C."/>
            <person name="Lin S."/>
            <person name="Macmil S.L."/>
            <person name="Magdelenat G."/>
            <person name="Matthews L."/>
            <person name="McCorrison J."/>
            <person name="Monaghan E.L."/>
            <person name="Mun J.H."/>
            <person name="Najar F.Z."/>
            <person name="Nicholson C."/>
            <person name="Noirot C."/>
            <person name="O'Bleness M."/>
            <person name="Paule C.R."/>
            <person name="Poulain J."/>
            <person name="Prion F."/>
            <person name="Qin B."/>
            <person name="Qu C."/>
            <person name="Retzel E.F."/>
            <person name="Riddle C."/>
            <person name="Sallet E."/>
            <person name="Samain S."/>
            <person name="Samson N."/>
            <person name="Sanders I."/>
            <person name="Saurat O."/>
            <person name="Scarpelli C."/>
            <person name="Schiex T."/>
            <person name="Segurens B."/>
            <person name="Severin A.J."/>
            <person name="Sherrier D.J."/>
            <person name="Shi R."/>
            <person name="Sims S."/>
            <person name="Singer S.R."/>
            <person name="Sinharoy S."/>
            <person name="Sterck L."/>
            <person name="Viollet A."/>
            <person name="Wang B.B."/>
            <person name="Wang K."/>
            <person name="Wang M."/>
            <person name="Wang X."/>
            <person name="Warfsmann J."/>
            <person name="Weissenbach J."/>
            <person name="White D.D."/>
            <person name="White J.D."/>
            <person name="Wiley G.B."/>
            <person name="Wincker P."/>
            <person name="Xing Y."/>
            <person name="Yang L."/>
            <person name="Yao Z."/>
            <person name="Ying F."/>
            <person name="Zhai J."/>
            <person name="Zhou L."/>
            <person name="Zuber A."/>
            <person name="Denarie J."/>
            <person name="Dixon R.A."/>
            <person name="May G.D."/>
            <person name="Schwartz D.C."/>
            <person name="Rogers J."/>
            <person name="Quetier F."/>
            <person name="Town C.D."/>
            <person name="Roe B.A."/>
        </authorList>
    </citation>
    <scope>NUCLEOTIDE SEQUENCE [LARGE SCALE GENOMIC DNA]</scope>
    <source>
        <strain evidence="2">A17</strain>
        <strain evidence="4 5">cv. Jemalong A17</strain>
    </source>
</reference>
<evidence type="ECO:0000313" key="5">
    <source>
        <dbReference type="Proteomes" id="UP000002051"/>
    </source>
</evidence>
<dbReference type="Pfam" id="PF24758">
    <property type="entry name" value="LRR_At5g56370"/>
    <property type="match status" value="1"/>
</dbReference>
<dbReference type="Proteomes" id="UP000265566">
    <property type="component" value="Chromosome 3"/>
</dbReference>
<dbReference type="EMBL" id="CM001219">
    <property type="protein sequence ID" value="AES73647.2"/>
    <property type="molecule type" value="Genomic_DNA"/>
</dbReference>
<dbReference type="InterPro" id="IPR032675">
    <property type="entry name" value="LRR_dom_sf"/>
</dbReference>
<dbReference type="Proteomes" id="UP000002051">
    <property type="component" value="Chromosome 3"/>
</dbReference>
<evidence type="ECO:0000313" key="4">
    <source>
        <dbReference type="EnsemblPlants" id="AES73647"/>
    </source>
</evidence>
<dbReference type="EMBL" id="PSQE01000003">
    <property type="protein sequence ID" value="RHN70634.1"/>
    <property type="molecule type" value="Genomic_DNA"/>
</dbReference>
<dbReference type="Gene3D" id="3.80.10.10">
    <property type="entry name" value="Ribonuclease Inhibitor"/>
    <property type="match status" value="1"/>
</dbReference>
<keyword evidence="5" id="KW-1185">Reference proteome</keyword>
<sequence length="202" mass="23115">MMSSVVYQMPFSAIFSLFSQPNRWTDLWHSVPDIDLTDDQDVQQTDAIELDDQSTLFRFNEFVYSVLFKLDSIKSFWLKVGYNGSDLAYLGFPSVVKWLNHVVKRGVERILLTLFSGVDMKLPVSILNCKTLVELHLFSFNVKGFSSVRLPSLKILYLELCSFLNARDLVLLLAGCPILEDLHTRGIEFLSQDSLTYIVLAF</sequence>
<proteinExistence type="predicted"/>
<dbReference type="HOGENOM" id="CLU_1356481_0_0_1"/>
<reference evidence="3" key="5">
    <citation type="journal article" date="2018" name="Nat. Plants">
        <title>Whole-genome landscape of Medicago truncatula symbiotic genes.</title>
        <authorList>
            <person name="Pecrix Y."/>
            <person name="Gamas P."/>
            <person name="Carrere S."/>
        </authorList>
    </citation>
    <scope>NUCLEOTIDE SEQUENCE</scope>
    <source>
        <tissue evidence="3">Leaves</tissue>
    </source>
</reference>
<dbReference type="PANTHER" id="PTHR31293:SF12">
    <property type="entry name" value="RNI-LIKE SUPERFAMILY PROTEIN"/>
    <property type="match status" value="1"/>
</dbReference>
<name>G7JB19_MEDTR</name>
<evidence type="ECO:0000313" key="6">
    <source>
        <dbReference type="Proteomes" id="UP000265566"/>
    </source>
</evidence>
<accession>A0A0C3VQJ9</accession>
<evidence type="ECO:0000313" key="2">
    <source>
        <dbReference type="EMBL" id="AES73647.2"/>
    </source>
</evidence>
<gene>
    <name evidence="2" type="ordered locus">MTR_3g107140</name>
    <name evidence="3" type="ORF">MtrunA17_Chr3g0137691</name>
</gene>
<dbReference type="AlphaFoldDB" id="G7JB19"/>
<dbReference type="Gramene" id="rna19241">
    <property type="protein sequence ID" value="RHN70634.1"/>
    <property type="gene ID" value="gene19241"/>
</dbReference>
<dbReference type="PaxDb" id="3880-AES73647"/>
<reference evidence="6" key="4">
    <citation type="journal article" date="2018" name="Nat. Plants">
        <title>Whole-genome landscape of Medicago truncatula symbiotic genes.</title>
        <authorList>
            <person name="Pecrix Y."/>
            <person name="Staton S.E."/>
            <person name="Sallet E."/>
            <person name="Lelandais-Briere C."/>
            <person name="Moreau S."/>
            <person name="Carrere S."/>
            <person name="Blein T."/>
            <person name="Jardinaud M.F."/>
            <person name="Latrasse D."/>
            <person name="Zouine M."/>
            <person name="Zahm M."/>
            <person name="Kreplak J."/>
            <person name="Mayjonade B."/>
            <person name="Satge C."/>
            <person name="Perez M."/>
            <person name="Cauet S."/>
            <person name="Marande W."/>
            <person name="Chantry-Darmon C."/>
            <person name="Lopez-Roques C."/>
            <person name="Bouchez O."/>
            <person name="Berard A."/>
            <person name="Debelle F."/>
            <person name="Munos S."/>
            <person name="Bendahmane A."/>
            <person name="Berges H."/>
            <person name="Niebel A."/>
            <person name="Buitink J."/>
            <person name="Frugier F."/>
            <person name="Benhamed M."/>
            <person name="Crespi M."/>
            <person name="Gouzy J."/>
            <person name="Gamas P."/>
        </authorList>
    </citation>
    <scope>NUCLEOTIDE SEQUENCE [LARGE SCALE GENOMIC DNA]</scope>
    <source>
        <strain evidence="6">cv. Jemalong A17</strain>
    </source>
</reference>
<dbReference type="EnsemblPlants" id="AES73647">
    <property type="protein sequence ID" value="AES73647"/>
    <property type="gene ID" value="MTR_3g107140"/>
</dbReference>
<organism evidence="2 5">
    <name type="scientific">Medicago truncatula</name>
    <name type="common">Barrel medic</name>
    <name type="synonym">Medicago tribuloides</name>
    <dbReference type="NCBI Taxonomy" id="3880"/>
    <lineage>
        <taxon>Eukaryota</taxon>
        <taxon>Viridiplantae</taxon>
        <taxon>Streptophyta</taxon>
        <taxon>Embryophyta</taxon>
        <taxon>Tracheophyta</taxon>
        <taxon>Spermatophyta</taxon>
        <taxon>Magnoliopsida</taxon>
        <taxon>eudicotyledons</taxon>
        <taxon>Gunneridae</taxon>
        <taxon>Pentapetalae</taxon>
        <taxon>rosids</taxon>
        <taxon>fabids</taxon>
        <taxon>Fabales</taxon>
        <taxon>Fabaceae</taxon>
        <taxon>Papilionoideae</taxon>
        <taxon>50 kb inversion clade</taxon>
        <taxon>NPAAA clade</taxon>
        <taxon>Hologalegina</taxon>
        <taxon>IRL clade</taxon>
        <taxon>Trifolieae</taxon>
        <taxon>Medicago</taxon>
    </lineage>
</organism>
<protein>
    <submittedName>
        <fullName evidence="2">F-box/RNI/FBD-like domain protein, putative</fullName>
    </submittedName>
    <submittedName>
        <fullName evidence="3">Putative leucine-rich repeat domain, L domain-containing protein</fullName>
    </submittedName>
</protein>
<feature type="domain" description="F-box/LRR-repeat protein 15/At3g58940/PEG3-like LRR" evidence="1">
    <location>
        <begin position="96"/>
        <end position="185"/>
    </location>
</feature>
<evidence type="ECO:0000259" key="1">
    <source>
        <dbReference type="Pfam" id="PF24758"/>
    </source>
</evidence>
<reference evidence="4" key="3">
    <citation type="submission" date="2015-04" db="UniProtKB">
        <authorList>
            <consortium name="EnsemblPlants"/>
        </authorList>
    </citation>
    <scope>IDENTIFICATION</scope>
    <source>
        <strain evidence="4">cv. Jemalong A17</strain>
    </source>
</reference>
<evidence type="ECO:0000313" key="3">
    <source>
        <dbReference type="EMBL" id="RHN70634.1"/>
    </source>
</evidence>
<accession>G7JB19</accession>
<reference evidence="2 5" key="2">
    <citation type="journal article" date="2014" name="BMC Genomics">
        <title>An improved genome release (version Mt4.0) for the model legume Medicago truncatula.</title>
        <authorList>
            <person name="Tang H."/>
            <person name="Krishnakumar V."/>
            <person name="Bidwell S."/>
            <person name="Rosen B."/>
            <person name="Chan A."/>
            <person name="Zhou S."/>
            <person name="Gentzbittel L."/>
            <person name="Childs K.L."/>
            <person name="Yandell M."/>
            <person name="Gundlach H."/>
            <person name="Mayer K.F."/>
            <person name="Schwartz D.C."/>
            <person name="Town C.D."/>
        </authorList>
    </citation>
    <scope>GENOME REANNOTATION</scope>
    <source>
        <strain evidence="4 5">cv. Jemalong A17</strain>
    </source>
</reference>
<dbReference type="SUPFAM" id="SSF52047">
    <property type="entry name" value="RNI-like"/>
    <property type="match status" value="1"/>
</dbReference>
<dbReference type="PANTHER" id="PTHR31293">
    <property type="entry name" value="RNI-LIKE SUPERFAMILY PROTEIN"/>
    <property type="match status" value="1"/>
</dbReference>
<dbReference type="InterPro" id="IPR055411">
    <property type="entry name" value="LRR_FXL15/At3g58940/PEG3-like"/>
</dbReference>